<dbReference type="AlphaFoldDB" id="A0A2Z6S1R2"/>
<dbReference type="InterPro" id="IPR014721">
    <property type="entry name" value="Ribsml_uS5_D2-typ_fold_subgr"/>
</dbReference>
<protein>
    <submittedName>
        <fullName evidence="1">Uncharacterized protein</fullName>
    </submittedName>
</protein>
<evidence type="ECO:0000313" key="2">
    <source>
        <dbReference type="Proteomes" id="UP000247702"/>
    </source>
</evidence>
<dbReference type="STRING" id="94130.A0A2Z6S1R2"/>
<keyword evidence="2" id="KW-1185">Reference proteome</keyword>
<sequence>MEEEVREKVVTETVETISIPEQKSQITIETPQQEVQLPVKKWHEIFSEFFVKIGMIETNRALLMELIVLSTYNEKQIPNHLDWLLKELTSANPDSNISDWEELPENIKEGLNGIPVGWYDEVFKVVFGDISKEYATNTWLKMVESTAEEKENMDAARIHVINGKKENVLDVA</sequence>
<accession>A0A2Z6S1R2</accession>
<reference evidence="1 2" key="1">
    <citation type="submission" date="2017-11" db="EMBL/GenBank/DDBJ databases">
        <title>The genome of Rhizophagus clarus HR1 reveals common genetic basis of auxotrophy among arbuscular mycorrhizal fungi.</title>
        <authorList>
            <person name="Kobayashi Y."/>
        </authorList>
    </citation>
    <scope>NUCLEOTIDE SEQUENCE [LARGE SCALE GENOMIC DNA]</scope>
    <source>
        <strain evidence="1 2">HR1</strain>
    </source>
</reference>
<proteinExistence type="predicted"/>
<dbReference type="Gene3D" id="3.30.230.10">
    <property type="match status" value="1"/>
</dbReference>
<dbReference type="EMBL" id="BEXD01002358">
    <property type="protein sequence ID" value="GBB98028.1"/>
    <property type="molecule type" value="Genomic_DNA"/>
</dbReference>
<organism evidence="1 2">
    <name type="scientific">Rhizophagus clarus</name>
    <dbReference type="NCBI Taxonomy" id="94130"/>
    <lineage>
        <taxon>Eukaryota</taxon>
        <taxon>Fungi</taxon>
        <taxon>Fungi incertae sedis</taxon>
        <taxon>Mucoromycota</taxon>
        <taxon>Glomeromycotina</taxon>
        <taxon>Glomeromycetes</taxon>
        <taxon>Glomerales</taxon>
        <taxon>Glomeraceae</taxon>
        <taxon>Rhizophagus</taxon>
    </lineage>
</organism>
<gene>
    <name evidence="1" type="ORF">RclHR1_03120013</name>
</gene>
<dbReference type="Proteomes" id="UP000247702">
    <property type="component" value="Unassembled WGS sequence"/>
</dbReference>
<comment type="caution">
    <text evidence="1">The sequence shown here is derived from an EMBL/GenBank/DDBJ whole genome shotgun (WGS) entry which is preliminary data.</text>
</comment>
<evidence type="ECO:0000313" key="1">
    <source>
        <dbReference type="EMBL" id="GBB98028.1"/>
    </source>
</evidence>
<name>A0A2Z6S1R2_9GLOM</name>